<dbReference type="EMBL" id="JBHSFT010000018">
    <property type="protein sequence ID" value="MFC4662867.1"/>
    <property type="molecule type" value="Genomic_DNA"/>
</dbReference>
<organism evidence="1 2">
    <name type="scientific">Oceanobacillus aidingensis</name>
    <dbReference type="NCBI Taxonomy" id="645964"/>
    <lineage>
        <taxon>Bacteria</taxon>
        <taxon>Bacillati</taxon>
        <taxon>Bacillota</taxon>
        <taxon>Bacilli</taxon>
        <taxon>Bacillales</taxon>
        <taxon>Bacillaceae</taxon>
        <taxon>Oceanobacillus</taxon>
    </lineage>
</organism>
<dbReference type="RefSeq" id="WP_289584698.1">
    <property type="nucleotide sequence ID" value="NZ_JBHSFT010000018.1"/>
</dbReference>
<proteinExistence type="predicted"/>
<sequence>MQQYDYNPEVTLLLVNHSDEKVEVLYTAANRLFQLPKIGPRPPYFIHPVYEQYYPII</sequence>
<accession>A0ABV9JYY6</accession>
<gene>
    <name evidence="1" type="ORF">ACFO3P_11835</name>
</gene>
<keyword evidence="2" id="KW-1185">Reference proteome</keyword>
<evidence type="ECO:0000313" key="1">
    <source>
        <dbReference type="EMBL" id="MFC4662867.1"/>
    </source>
</evidence>
<comment type="caution">
    <text evidence="1">The sequence shown here is derived from an EMBL/GenBank/DDBJ whole genome shotgun (WGS) entry which is preliminary data.</text>
</comment>
<protein>
    <submittedName>
        <fullName evidence="1">Uncharacterized protein</fullName>
    </submittedName>
</protein>
<dbReference type="Proteomes" id="UP001595988">
    <property type="component" value="Unassembled WGS sequence"/>
</dbReference>
<name>A0ABV9JYY6_9BACI</name>
<evidence type="ECO:0000313" key="2">
    <source>
        <dbReference type="Proteomes" id="UP001595988"/>
    </source>
</evidence>
<reference evidence="2" key="1">
    <citation type="journal article" date="2019" name="Int. J. Syst. Evol. Microbiol.">
        <title>The Global Catalogue of Microorganisms (GCM) 10K type strain sequencing project: providing services to taxonomists for standard genome sequencing and annotation.</title>
        <authorList>
            <consortium name="The Broad Institute Genomics Platform"/>
            <consortium name="The Broad Institute Genome Sequencing Center for Infectious Disease"/>
            <person name="Wu L."/>
            <person name="Ma J."/>
        </authorList>
    </citation>
    <scope>NUCLEOTIDE SEQUENCE [LARGE SCALE GENOMIC DNA]</scope>
    <source>
        <strain evidence="2">CCUG 37257</strain>
    </source>
</reference>